<protein>
    <submittedName>
        <fullName evidence="1">Uncharacterized protein</fullName>
    </submittedName>
</protein>
<accession>A0A7W9J4P6</accession>
<evidence type="ECO:0000313" key="1">
    <source>
        <dbReference type="EMBL" id="MBB5835493.1"/>
    </source>
</evidence>
<keyword evidence="2" id="KW-1185">Reference proteome</keyword>
<dbReference type="EMBL" id="JACHMY010000001">
    <property type="protein sequence ID" value="MBB5835493.1"/>
    <property type="molecule type" value="Genomic_DNA"/>
</dbReference>
<gene>
    <name evidence="1" type="ORF">HDA39_002227</name>
</gene>
<sequence length="36" mass="3784">MSVPIVQFLDGKGDQAVRRLSTAVMEAATAGREHAA</sequence>
<name>A0A7W9J4P6_9ACTN</name>
<organism evidence="1 2">
    <name type="scientific">Kribbella italica</name>
    <dbReference type="NCBI Taxonomy" id="1540520"/>
    <lineage>
        <taxon>Bacteria</taxon>
        <taxon>Bacillati</taxon>
        <taxon>Actinomycetota</taxon>
        <taxon>Actinomycetes</taxon>
        <taxon>Propionibacteriales</taxon>
        <taxon>Kribbellaceae</taxon>
        <taxon>Kribbella</taxon>
    </lineage>
</organism>
<proteinExistence type="predicted"/>
<reference evidence="1 2" key="1">
    <citation type="submission" date="2020-08" db="EMBL/GenBank/DDBJ databases">
        <title>Sequencing the genomes of 1000 actinobacteria strains.</title>
        <authorList>
            <person name="Klenk H.-P."/>
        </authorList>
    </citation>
    <scope>NUCLEOTIDE SEQUENCE [LARGE SCALE GENOMIC DNA]</scope>
    <source>
        <strain evidence="1 2">DSM 28967</strain>
    </source>
</reference>
<comment type="caution">
    <text evidence="1">The sequence shown here is derived from an EMBL/GenBank/DDBJ whole genome shotgun (WGS) entry which is preliminary data.</text>
</comment>
<dbReference type="AlphaFoldDB" id="A0A7W9J4P6"/>
<evidence type="ECO:0000313" key="2">
    <source>
        <dbReference type="Proteomes" id="UP000549971"/>
    </source>
</evidence>
<dbReference type="Proteomes" id="UP000549971">
    <property type="component" value="Unassembled WGS sequence"/>
</dbReference>